<dbReference type="PANTHER" id="PTHR43227">
    <property type="entry name" value="BLL4140 PROTEIN"/>
    <property type="match status" value="1"/>
</dbReference>
<evidence type="ECO:0000313" key="10">
    <source>
        <dbReference type="Proteomes" id="UP001197875"/>
    </source>
</evidence>
<evidence type="ECO:0000259" key="8">
    <source>
        <dbReference type="PROSITE" id="PS50928"/>
    </source>
</evidence>
<evidence type="ECO:0000256" key="7">
    <source>
        <dbReference type="RuleBase" id="RU363032"/>
    </source>
</evidence>
<dbReference type="InterPro" id="IPR000515">
    <property type="entry name" value="MetI-like"/>
</dbReference>
<dbReference type="EMBL" id="JAJEPR010000040">
    <property type="protein sequence ID" value="MCC2191152.1"/>
    <property type="molecule type" value="Genomic_DNA"/>
</dbReference>
<feature type="transmembrane region" description="Helical" evidence="7">
    <location>
        <begin position="92"/>
        <end position="112"/>
    </location>
</feature>
<gene>
    <name evidence="9" type="ORF">LKD71_15350</name>
</gene>
<feature type="transmembrane region" description="Helical" evidence="7">
    <location>
        <begin position="23"/>
        <end position="41"/>
    </location>
</feature>
<evidence type="ECO:0000256" key="5">
    <source>
        <dbReference type="ARBA" id="ARBA00022989"/>
    </source>
</evidence>
<dbReference type="InterPro" id="IPR035906">
    <property type="entry name" value="MetI-like_sf"/>
</dbReference>
<keyword evidence="2 7" id="KW-0813">Transport</keyword>
<keyword evidence="5 7" id="KW-1133">Transmembrane helix</keyword>
<feature type="transmembrane region" description="Helical" evidence="7">
    <location>
        <begin position="174"/>
        <end position="199"/>
    </location>
</feature>
<comment type="caution">
    <text evidence="9">The sequence shown here is derived from an EMBL/GenBank/DDBJ whole genome shotgun (WGS) entry which is preliminary data.</text>
</comment>
<comment type="similarity">
    <text evidence="7">Belongs to the binding-protein-dependent transport system permease family.</text>
</comment>
<dbReference type="GO" id="GO:0055085">
    <property type="term" value="P:transmembrane transport"/>
    <property type="evidence" value="ECO:0007669"/>
    <property type="project" value="InterPro"/>
</dbReference>
<dbReference type="GO" id="GO:0005886">
    <property type="term" value="C:plasma membrane"/>
    <property type="evidence" value="ECO:0007669"/>
    <property type="project" value="UniProtKB-SubCell"/>
</dbReference>
<dbReference type="InterPro" id="IPR050809">
    <property type="entry name" value="UgpAE/MalFG_permease"/>
</dbReference>
<dbReference type="Proteomes" id="UP001197875">
    <property type="component" value="Unassembled WGS sequence"/>
</dbReference>
<keyword evidence="6 7" id="KW-0472">Membrane</keyword>
<dbReference type="SUPFAM" id="SSF161098">
    <property type="entry name" value="MetI-like"/>
    <property type="match status" value="1"/>
</dbReference>
<dbReference type="SUPFAM" id="SSF53850">
    <property type="entry name" value="Periplasmic binding protein-like II"/>
    <property type="match status" value="1"/>
</dbReference>
<dbReference type="RefSeq" id="WP_227616117.1">
    <property type="nucleotide sequence ID" value="NZ_JAJEPR010000040.1"/>
</dbReference>
<protein>
    <submittedName>
        <fullName evidence="9">ABC transporter permease subunit</fullName>
    </submittedName>
</protein>
<dbReference type="PANTHER" id="PTHR43227:SF11">
    <property type="entry name" value="BLL4140 PROTEIN"/>
    <property type="match status" value="1"/>
</dbReference>
<feature type="domain" description="ABC transmembrane type-1" evidence="8">
    <location>
        <begin position="84"/>
        <end position="297"/>
    </location>
</feature>
<dbReference type="AlphaFoldDB" id="A0AAE3DV10"/>
<accession>A0AAE3DV10</accession>
<dbReference type="CDD" id="cd06261">
    <property type="entry name" value="TM_PBP2"/>
    <property type="match status" value="1"/>
</dbReference>
<evidence type="ECO:0000256" key="3">
    <source>
        <dbReference type="ARBA" id="ARBA00022475"/>
    </source>
</evidence>
<name>A0AAE3DV10_9FIRM</name>
<proteinExistence type="inferred from homology"/>
<keyword evidence="3" id="KW-1003">Cell membrane</keyword>
<reference evidence="9 10" key="1">
    <citation type="submission" date="2021-10" db="EMBL/GenBank/DDBJ databases">
        <title>Anaerobic single-cell dispensing facilitates the cultivation of human gut bacteria.</title>
        <authorList>
            <person name="Afrizal A."/>
        </authorList>
    </citation>
    <scope>NUCLEOTIDE SEQUENCE [LARGE SCALE GENOMIC DNA]</scope>
    <source>
        <strain evidence="9 10">CLA-AA-H277</strain>
    </source>
</reference>
<evidence type="ECO:0000256" key="1">
    <source>
        <dbReference type="ARBA" id="ARBA00004651"/>
    </source>
</evidence>
<evidence type="ECO:0000256" key="2">
    <source>
        <dbReference type="ARBA" id="ARBA00022448"/>
    </source>
</evidence>
<evidence type="ECO:0000256" key="4">
    <source>
        <dbReference type="ARBA" id="ARBA00022692"/>
    </source>
</evidence>
<keyword evidence="10" id="KW-1185">Reference proteome</keyword>
<feature type="transmembrane region" description="Helical" evidence="7">
    <location>
        <begin position="220"/>
        <end position="246"/>
    </location>
</feature>
<sequence length="394" mass="44971">MKGRKKQAVQVDAVKKKSIWTNWRLYVMCLPAVVYLLLFNYKPMYGIIIAFKNYSMRKGIMGSPWIGFANFQRLFSSYWFPIILKNTLTLSLLSLVLGFPIPIILALALNEVQHSRFRKGFQTISYAPHFISTVVMCGMLTLYLSPSSGIINKFIEILGGDSKNFLQDPAMFKWVYVLSGIWQEMGWGSIIYFATLSGVDRSLLEAAEIDGASRLQKIWYVNLPVLMPTILILLVLNCGSLLSVGYEKVFLLQNPTNLSASEVISTFVYKSGLDDWTQLADIEEYAKRLGIRLDCNFYETDWETQLTLMVAGDELPDLLTGCYMNIGDVNEWGGEGYFLDLSQYLDEMPNLQAYFEKYPEMKAFCSTSDGHIYGFPRLRVDMTDRLTRSFVNKV</sequence>
<dbReference type="Pfam" id="PF00528">
    <property type="entry name" value="BPD_transp_1"/>
    <property type="match status" value="1"/>
</dbReference>
<comment type="subcellular location">
    <subcellularLocation>
        <location evidence="1 7">Cell membrane</location>
        <topology evidence="1 7">Multi-pass membrane protein</topology>
    </subcellularLocation>
</comment>
<organism evidence="9 10">
    <name type="scientific">Fusicatenibacter faecihominis</name>
    <dbReference type="NCBI Taxonomy" id="2881276"/>
    <lineage>
        <taxon>Bacteria</taxon>
        <taxon>Bacillati</taxon>
        <taxon>Bacillota</taxon>
        <taxon>Clostridia</taxon>
        <taxon>Lachnospirales</taxon>
        <taxon>Lachnospiraceae</taxon>
        <taxon>Fusicatenibacter</taxon>
    </lineage>
</organism>
<keyword evidence="4 7" id="KW-0812">Transmembrane</keyword>
<feature type="transmembrane region" description="Helical" evidence="7">
    <location>
        <begin position="124"/>
        <end position="144"/>
    </location>
</feature>
<evidence type="ECO:0000256" key="6">
    <source>
        <dbReference type="ARBA" id="ARBA00023136"/>
    </source>
</evidence>
<dbReference type="Gene3D" id="1.10.3720.10">
    <property type="entry name" value="MetI-like"/>
    <property type="match status" value="1"/>
</dbReference>
<dbReference type="PROSITE" id="PS50928">
    <property type="entry name" value="ABC_TM1"/>
    <property type="match status" value="1"/>
</dbReference>
<dbReference type="Gene3D" id="3.40.190.10">
    <property type="entry name" value="Periplasmic binding protein-like II"/>
    <property type="match status" value="1"/>
</dbReference>
<evidence type="ECO:0000313" key="9">
    <source>
        <dbReference type="EMBL" id="MCC2191152.1"/>
    </source>
</evidence>